<evidence type="ECO:0000256" key="6">
    <source>
        <dbReference type="ARBA" id="ARBA00023136"/>
    </source>
</evidence>
<dbReference type="InterPro" id="IPR056462">
    <property type="entry name" value="HAD_RAM2/GPAT1-8"/>
</dbReference>
<feature type="domain" description="Glycerol-3-phosphate acyltransferase RAM2/GPAT1-8 HAD-like" evidence="8">
    <location>
        <begin position="146"/>
        <end position="255"/>
    </location>
</feature>
<dbReference type="GO" id="GO:0016791">
    <property type="term" value="F:phosphatase activity"/>
    <property type="evidence" value="ECO:0007669"/>
    <property type="project" value="TreeGrafter"/>
</dbReference>
<comment type="caution">
    <text evidence="9">The sequence shown here is derived from an EMBL/GenBank/DDBJ whole genome shotgun (WGS) entry which is preliminary data.</text>
</comment>
<dbReference type="GO" id="GO:0090447">
    <property type="term" value="F:glycerol-3-phosphate 2-O-acyltransferase activity"/>
    <property type="evidence" value="ECO:0007669"/>
    <property type="project" value="TreeGrafter"/>
</dbReference>
<evidence type="ECO:0000256" key="1">
    <source>
        <dbReference type="ARBA" id="ARBA00004370"/>
    </source>
</evidence>
<evidence type="ECO:0000259" key="8">
    <source>
        <dbReference type="Pfam" id="PF23270"/>
    </source>
</evidence>
<gene>
    <name evidence="9" type="ORF">G4B88_027857</name>
</gene>
<keyword evidence="5" id="KW-1133">Transmembrane helix</keyword>
<dbReference type="Pfam" id="PF23270">
    <property type="entry name" value="HAD_RAM2_N"/>
    <property type="match status" value="1"/>
</dbReference>
<dbReference type="PANTHER" id="PTHR15486:SF54">
    <property type="entry name" value="GLYCEROL-3-PHOSPHATE ACYLTRANSFERASE 7"/>
    <property type="match status" value="1"/>
</dbReference>
<dbReference type="GO" id="GO:0010143">
    <property type="term" value="P:cutin biosynthetic process"/>
    <property type="evidence" value="ECO:0007669"/>
    <property type="project" value="TreeGrafter"/>
</dbReference>
<dbReference type="AlphaFoldDB" id="A0A7J6I708"/>
<evidence type="ECO:0000256" key="2">
    <source>
        <dbReference type="ARBA" id="ARBA00007937"/>
    </source>
</evidence>
<name>A0A7J6I708_CANSA</name>
<evidence type="ECO:0000256" key="5">
    <source>
        <dbReference type="ARBA" id="ARBA00022989"/>
    </source>
</evidence>
<keyword evidence="4" id="KW-0812">Transmembrane</keyword>
<comment type="similarity">
    <text evidence="2">Belongs to the GPAT/DAPAT family.</text>
</comment>
<comment type="subcellular location">
    <subcellularLocation>
        <location evidence="1">Membrane</location>
    </subcellularLocation>
</comment>
<proteinExistence type="inferred from homology"/>
<evidence type="ECO:0000256" key="7">
    <source>
        <dbReference type="ARBA" id="ARBA00023315"/>
    </source>
</evidence>
<reference evidence="9 10" key="1">
    <citation type="journal article" date="2020" name="bioRxiv">
        <title>Sequence and annotation of 42 cannabis genomes reveals extensive copy number variation in cannabinoid synthesis and pathogen resistance genes.</title>
        <authorList>
            <person name="Mckernan K.J."/>
            <person name="Helbert Y."/>
            <person name="Kane L.T."/>
            <person name="Ebling H."/>
            <person name="Zhang L."/>
            <person name="Liu B."/>
            <person name="Eaton Z."/>
            <person name="Mclaughlin S."/>
            <person name="Kingan S."/>
            <person name="Baybayan P."/>
            <person name="Concepcion G."/>
            <person name="Jordan M."/>
            <person name="Riva A."/>
            <person name="Barbazuk W."/>
            <person name="Harkins T."/>
        </authorList>
    </citation>
    <scope>NUCLEOTIDE SEQUENCE [LARGE SCALE GENOMIC DNA]</scope>
    <source>
        <strain evidence="10">cv. Jamaican Lion 4</strain>
        <tissue evidence="9">Leaf</tissue>
    </source>
</reference>
<dbReference type="Proteomes" id="UP000583929">
    <property type="component" value="Unassembled WGS sequence"/>
</dbReference>
<keyword evidence="7" id="KW-0012">Acyltransferase</keyword>
<dbReference type="GO" id="GO:0016020">
    <property type="term" value="C:membrane"/>
    <property type="evidence" value="ECO:0007669"/>
    <property type="project" value="UniProtKB-SubCell"/>
</dbReference>
<evidence type="ECO:0000313" key="9">
    <source>
        <dbReference type="EMBL" id="KAF4403086.1"/>
    </source>
</evidence>
<protein>
    <recommendedName>
        <fullName evidence="8">Glycerol-3-phosphate acyltransferase RAM2/GPAT1-8 HAD-like domain-containing protein</fullName>
    </recommendedName>
</protein>
<organism evidence="9 10">
    <name type="scientific">Cannabis sativa</name>
    <name type="common">Hemp</name>
    <name type="synonym">Marijuana</name>
    <dbReference type="NCBI Taxonomy" id="3483"/>
    <lineage>
        <taxon>Eukaryota</taxon>
        <taxon>Viridiplantae</taxon>
        <taxon>Streptophyta</taxon>
        <taxon>Embryophyta</taxon>
        <taxon>Tracheophyta</taxon>
        <taxon>Spermatophyta</taxon>
        <taxon>Magnoliopsida</taxon>
        <taxon>eudicotyledons</taxon>
        <taxon>Gunneridae</taxon>
        <taxon>Pentapetalae</taxon>
        <taxon>rosids</taxon>
        <taxon>fabids</taxon>
        <taxon>Rosales</taxon>
        <taxon>Cannabaceae</taxon>
        <taxon>Cannabis</taxon>
    </lineage>
</organism>
<evidence type="ECO:0000256" key="4">
    <source>
        <dbReference type="ARBA" id="ARBA00022692"/>
    </source>
</evidence>
<keyword evidence="6" id="KW-0472">Membrane</keyword>
<keyword evidence="10" id="KW-1185">Reference proteome</keyword>
<keyword evidence="3" id="KW-0808">Transferase</keyword>
<dbReference type="PANTHER" id="PTHR15486">
    <property type="entry name" value="ANCIENT UBIQUITOUS PROTEIN"/>
    <property type="match status" value="1"/>
</dbReference>
<accession>A0A7J6I708</accession>
<sequence>MIIGLWCATKVFDKPLPLQVLLNGVNFYGLAAYPQKSSPFLWKIPTIYNLADHSLKLDKTCSTSLSCSIGSSPLHAVMVSFCHSDAVKNKAMEFFGFGLVLEDITHLLKSSTNLSIAHCNRLANTLAHSLIKLANSSARLQGVSYAFEASGLVRFALLLLLWPLIRLMEVTGMGEARLKLMIFVAVVGVRESEIVSVARAVLPKFNMDDLDMEAWKVLSSYDKRVVVTKTPMIFVERFVKEHLRADEVVGTELAIN</sequence>
<evidence type="ECO:0000313" key="10">
    <source>
        <dbReference type="Proteomes" id="UP000583929"/>
    </source>
</evidence>
<evidence type="ECO:0000256" key="3">
    <source>
        <dbReference type="ARBA" id="ARBA00022679"/>
    </source>
</evidence>
<dbReference type="EMBL" id="JAATIQ010000005">
    <property type="protein sequence ID" value="KAF4403086.1"/>
    <property type="molecule type" value="Genomic_DNA"/>
</dbReference>